<evidence type="ECO:0000259" key="11">
    <source>
        <dbReference type="PROSITE" id="PS50968"/>
    </source>
</evidence>
<dbReference type="PANTHER" id="PTHR43178">
    <property type="entry name" value="DIHYDROLIPOAMIDE ACETYLTRANSFERASE COMPONENT OF PYRUVATE DEHYDROGENASE COMPLEX"/>
    <property type="match status" value="1"/>
</dbReference>
<evidence type="ECO:0000256" key="8">
    <source>
        <dbReference type="ARBA" id="ARBA00025211"/>
    </source>
</evidence>
<gene>
    <name evidence="13" type="ORF">CRV09_02035</name>
</gene>
<comment type="function">
    <text evidence="8">The pyruvate dehydrogenase complex catalyzes the overall conversion of pyruvate to acetyl-CoA and CO(2). It contains multiple copies of three enzymatic components: pyruvate dehydrogenase (E1), dihydrolipoamide acetyltransferase (E2) and lipoamide dehydrogenase (E3).</text>
</comment>
<evidence type="ECO:0000256" key="5">
    <source>
        <dbReference type="ARBA" id="ARBA00022737"/>
    </source>
</evidence>
<dbReference type="EC" id="2.3.1.-" evidence="10"/>
<dbReference type="InterPro" id="IPR036625">
    <property type="entry name" value="E3-bd_dom_sf"/>
</dbReference>
<evidence type="ECO:0000256" key="2">
    <source>
        <dbReference type="ARBA" id="ARBA00007317"/>
    </source>
</evidence>
<keyword evidence="4 10" id="KW-0808">Transferase</keyword>
<dbReference type="Pfam" id="PF00198">
    <property type="entry name" value="2-oxoacid_dh"/>
    <property type="match status" value="1"/>
</dbReference>
<dbReference type="SUPFAM" id="SSF52777">
    <property type="entry name" value="CoA-dependent acyltransferases"/>
    <property type="match status" value="1"/>
</dbReference>
<dbReference type="InterPro" id="IPR003016">
    <property type="entry name" value="2-oxoA_DH_lipoyl-BS"/>
</dbReference>
<dbReference type="GO" id="GO:0006086">
    <property type="term" value="P:pyruvate decarboxylation to acetyl-CoA"/>
    <property type="evidence" value="ECO:0007669"/>
    <property type="project" value="TreeGrafter"/>
</dbReference>
<evidence type="ECO:0000313" key="13">
    <source>
        <dbReference type="EMBL" id="PPI88659.1"/>
    </source>
</evidence>
<name>A0A2P5T242_9GAMM</name>
<keyword evidence="5" id="KW-0677">Repeat</keyword>
<dbReference type="InterPro" id="IPR011053">
    <property type="entry name" value="Single_hybrid_motif"/>
</dbReference>
<dbReference type="Gene3D" id="4.10.320.10">
    <property type="entry name" value="E3-binding domain"/>
    <property type="match status" value="1"/>
</dbReference>
<comment type="subunit">
    <text evidence="3">Forms a 24-polypeptide structural core with octahedral symmetry.</text>
</comment>
<dbReference type="SUPFAM" id="SSF51230">
    <property type="entry name" value="Single hybrid motif"/>
    <property type="match status" value="1"/>
</dbReference>
<evidence type="ECO:0000256" key="3">
    <source>
        <dbReference type="ARBA" id="ARBA00011484"/>
    </source>
</evidence>
<evidence type="ECO:0000256" key="4">
    <source>
        <dbReference type="ARBA" id="ARBA00022679"/>
    </source>
</evidence>
<dbReference type="AlphaFoldDB" id="A0A2P5T242"/>
<dbReference type="Proteomes" id="UP000295937">
    <property type="component" value="Unassembled WGS sequence"/>
</dbReference>
<comment type="similarity">
    <text evidence="2 10">Belongs to the 2-oxoacid dehydrogenase family.</text>
</comment>
<dbReference type="PROSITE" id="PS00189">
    <property type="entry name" value="LIPOYL"/>
    <property type="match status" value="1"/>
</dbReference>
<feature type="domain" description="Peripheral subunit-binding (PSBD)" evidence="12">
    <location>
        <begin position="101"/>
        <end position="138"/>
    </location>
</feature>
<dbReference type="GO" id="GO:0031405">
    <property type="term" value="F:lipoic acid binding"/>
    <property type="evidence" value="ECO:0007669"/>
    <property type="project" value="TreeGrafter"/>
</dbReference>
<dbReference type="PANTHER" id="PTHR43178:SF2">
    <property type="entry name" value="DIHYDROLIPOYLLYSINE-RESIDUE ACETYLTRANSFERASE COMPONENT OF PYRUVATE DEHYDROGENASE COMPLEX"/>
    <property type="match status" value="1"/>
</dbReference>
<feature type="domain" description="Lipoyl-binding" evidence="11">
    <location>
        <begin position="2"/>
        <end position="75"/>
    </location>
</feature>
<dbReference type="CDD" id="cd06849">
    <property type="entry name" value="lipoyl_domain"/>
    <property type="match status" value="1"/>
</dbReference>
<dbReference type="Gene3D" id="2.40.50.100">
    <property type="match status" value="1"/>
</dbReference>
<dbReference type="Gene3D" id="3.30.559.10">
    <property type="entry name" value="Chloramphenicol acetyltransferase-like domain"/>
    <property type="match status" value="1"/>
</dbReference>
<evidence type="ECO:0000259" key="12">
    <source>
        <dbReference type="PROSITE" id="PS51826"/>
    </source>
</evidence>
<comment type="caution">
    <text evidence="13">The sequence shown here is derived from an EMBL/GenBank/DDBJ whole genome shotgun (WGS) entry which is preliminary data.</text>
</comment>
<dbReference type="OrthoDB" id="9805770at2"/>
<dbReference type="InterPro" id="IPR004167">
    <property type="entry name" value="PSBD"/>
</dbReference>
<dbReference type="InterPro" id="IPR000089">
    <property type="entry name" value="Biotin_lipoyl"/>
</dbReference>
<dbReference type="InterPro" id="IPR001078">
    <property type="entry name" value="2-oxoacid_DH_actylTfrase"/>
</dbReference>
<evidence type="ECO:0000256" key="7">
    <source>
        <dbReference type="ARBA" id="ARBA00023315"/>
    </source>
</evidence>
<dbReference type="InterPro" id="IPR023213">
    <property type="entry name" value="CAT-like_dom_sf"/>
</dbReference>
<evidence type="ECO:0000256" key="1">
    <source>
        <dbReference type="ARBA" id="ARBA00001938"/>
    </source>
</evidence>
<comment type="cofactor">
    <cofactor evidence="1 10">
        <name>(R)-lipoate</name>
        <dbReference type="ChEBI" id="CHEBI:83088"/>
    </cofactor>
</comment>
<evidence type="ECO:0000256" key="6">
    <source>
        <dbReference type="ARBA" id="ARBA00022823"/>
    </source>
</evidence>
<dbReference type="SUPFAM" id="SSF47005">
    <property type="entry name" value="Peripheral subunit-binding domain of 2-oxo acid dehydrogenase complex"/>
    <property type="match status" value="1"/>
</dbReference>
<dbReference type="GO" id="GO:0005737">
    <property type="term" value="C:cytoplasm"/>
    <property type="evidence" value="ECO:0007669"/>
    <property type="project" value="TreeGrafter"/>
</dbReference>
<dbReference type="EMBL" id="PDKR01000002">
    <property type="protein sequence ID" value="PPI88659.1"/>
    <property type="molecule type" value="Genomic_DNA"/>
</dbReference>
<dbReference type="Pfam" id="PF02817">
    <property type="entry name" value="E3_binding"/>
    <property type="match status" value="1"/>
</dbReference>
<dbReference type="RefSeq" id="WP_136132496.1">
    <property type="nucleotide sequence ID" value="NZ_PDKR01000002.1"/>
</dbReference>
<dbReference type="FunFam" id="2.40.50.100:FF:000009">
    <property type="entry name" value="Acetyltransferase component of pyruvate dehydrogenase complex"/>
    <property type="match status" value="1"/>
</dbReference>
<reference evidence="13 14" key="1">
    <citation type="journal article" date="2018" name="Genome Biol. Evol.">
        <title>Cladogenesis and Genomic Streamlining in Extracellular Endosymbionts of Tropical Stink Bugs.</title>
        <authorList>
            <person name="Otero-Bravo A."/>
            <person name="Goffredi S."/>
            <person name="Sabree Z.L."/>
        </authorList>
    </citation>
    <scope>NUCLEOTIDE SEQUENCE [LARGE SCALE GENOMIC DNA]</scope>
    <source>
        <strain evidence="13 14">SoEO</strain>
    </source>
</reference>
<keyword evidence="7 10" id="KW-0012">Acyltransferase</keyword>
<dbReference type="PROSITE" id="PS50968">
    <property type="entry name" value="BIOTINYL_LIPOYL"/>
    <property type="match status" value="1"/>
</dbReference>
<organism evidence="13 14">
    <name type="scientific">Candidatus Pantoea edessiphila</name>
    <dbReference type="NCBI Taxonomy" id="2044610"/>
    <lineage>
        <taxon>Bacteria</taxon>
        <taxon>Pseudomonadati</taxon>
        <taxon>Pseudomonadota</taxon>
        <taxon>Gammaproteobacteria</taxon>
        <taxon>Enterobacterales</taxon>
        <taxon>Erwiniaceae</taxon>
        <taxon>Pantoea</taxon>
    </lineage>
</organism>
<protein>
    <recommendedName>
        <fullName evidence="10">Dihydrolipoamide acetyltransferase component of pyruvate dehydrogenase complex</fullName>
        <ecNumber evidence="10">2.3.1.-</ecNumber>
    </recommendedName>
</protein>
<sequence length="407" mass="45876">MNIKVNIPDIGEGEFEVTEILVKVGDKVKIEQSLITVEGNKTALEIPSPQNGVVENIKIITGDKVKTGSLIMVLKDESCINFDKDIQGLLNLDQSNENFVHATPVVRRLANKFDIDLTKVKGTGRKNRILKECVYDYIKESVKFFELSSRNKINNFNEVNKQSLHENISNIDKYNDFEEIKLSHIQKISSSNLTKNWQTIPHVTLFEKIDVTNLEEFRNKQNIEIKKTNPNEKISLLAFIMKAVNYSINQMPRFNSSLSTDFKKVIIKKNINIGVAVDTPKGIVVPVFKGINQKSILQLSTELIDVSKKAIKGQLTPENMQDGTFTISSLGNIGTTFFTPIVNAPEVAILGISKFSIESVWHDKEFSPRLMLPISLSFDHRVIDGADGARFIKFISNILTDIRLLII</sequence>
<dbReference type="PROSITE" id="PS51826">
    <property type="entry name" value="PSBD"/>
    <property type="match status" value="1"/>
</dbReference>
<comment type="catalytic activity">
    <reaction evidence="9">
        <text>N(6)-[(R)-dihydrolipoyl]-L-lysyl-[protein] + acetyl-CoA = N(6)-[(R)-S(8)-acetyldihydrolipoyl]-L-lysyl-[protein] + CoA</text>
        <dbReference type="Rhea" id="RHEA:17017"/>
        <dbReference type="Rhea" id="RHEA-COMP:10475"/>
        <dbReference type="Rhea" id="RHEA-COMP:10478"/>
        <dbReference type="ChEBI" id="CHEBI:57287"/>
        <dbReference type="ChEBI" id="CHEBI:57288"/>
        <dbReference type="ChEBI" id="CHEBI:83100"/>
        <dbReference type="ChEBI" id="CHEBI:83111"/>
        <dbReference type="EC" id="2.3.1.12"/>
    </reaction>
</comment>
<evidence type="ECO:0000256" key="9">
    <source>
        <dbReference type="ARBA" id="ARBA00048370"/>
    </source>
</evidence>
<keyword evidence="6 10" id="KW-0450">Lipoyl</keyword>
<accession>A0A2P5T242</accession>
<proteinExistence type="inferred from homology"/>
<evidence type="ECO:0000313" key="14">
    <source>
        <dbReference type="Proteomes" id="UP000295937"/>
    </source>
</evidence>
<evidence type="ECO:0000256" key="10">
    <source>
        <dbReference type="RuleBase" id="RU003423"/>
    </source>
</evidence>
<dbReference type="InterPro" id="IPR050743">
    <property type="entry name" value="2-oxoacid_DH_E2_comp"/>
</dbReference>
<dbReference type="GO" id="GO:0004742">
    <property type="term" value="F:dihydrolipoyllysine-residue acetyltransferase activity"/>
    <property type="evidence" value="ECO:0007669"/>
    <property type="project" value="UniProtKB-EC"/>
</dbReference>
<dbReference type="FunFam" id="3.30.559.10:FF:000004">
    <property type="entry name" value="Acetyltransferase component of pyruvate dehydrogenase complex"/>
    <property type="match status" value="1"/>
</dbReference>
<dbReference type="Pfam" id="PF00364">
    <property type="entry name" value="Biotin_lipoyl"/>
    <property type="match status" value="1"/>
</dbReference>